<proteinExistence type="predicted"/>
<name>A0A3B0XV11_9ZZZZ</name>
<evidence type="ECO:0000256" key="1">
    <source>
        <dbReference type="SAM" id="Phobius"/>
    </source>
</evidence>
<dbReference type="AlphaFoldDB" id="A0A3B0XV11"/>
<reference evidence="2" key="1">
    <citation type="submission" date="2018-06" db="EMBL/GenBank/DDBJ databases">
        <authorList>
            <person name="Zhirakovskaya E."/>
        </authorList>
    </citation>
    <scope>NUCLEOTIDE SEQUENCE</scope>
</reference>
<dbReference type="InterPro" id="IPR012902">
    <property type="entry name" value="N_methyl_site"/>
</dbReference>
<feature type="non-terminal residue" evidence="2">
    <location>
        <position position="66"/>
    </location>
</feature>
<dbReference type="EMBL" id="UOFM01000009">
    <property type="protein sequence ID" value="VAW72165.1"/>
    <property type="molecule type" value="Genomic_DNA"/>
</dbReference>
<accession>A0A3B0XV11</accession>
<organism evidence="2">
    <name type="scientific">hydrothermal vent metagenome</name>
    <dbReference type="NCBI Taxonomy" id="652676"/>
    <lineage>
        <taxon>unclassified sequences</taxon>
        <taxon>metagenomes</taxon>
        <taxon>ecological metagenomes</taxon>
    </lineage>
</organism>
<evidence type="ECO:0008006" key="3">
    <source>
        <dbReference type="Google" id="ProtNLM"/>
    </source>
</evidence>
<dbReference type="NCBIfam" id="TIGR02532">
    <property type="entry name" value="IV_pilin_GFxxxE"/>
    <property type="match status" value="1"/>
</dbReference>
<protein>
    <recommendedName>
        <fullName evidence="3">Type IV fimbrial biogenesis protein PilV</fullName>
    </recommendedName>
</protein>
<evidence type="ECO:0000313" key="2">
    <source>
        <dbReference type="EMBL" id="VAW72165.1"/>
    </source>
</evidence>
<gene>
    <name evidence="2" type="ORF">MNBD_GAMMA14-986</name>
</gene>
<sequence length="66" mass="7302">MRHRQTGFSLVEALVSLLVLSIGWLGLGQLQARLSIASLNQSNMAYARLVQSVYYEKTRSYGLSGV</sequence>
<dbReference type="Pfam" id="PF07963">
    <property type="entry name" value="N_methyl"/>
    <property type="match status" value="1"/>
</dbReference>
<keyword evidence="1" id="KW-0812">Transmembrane</keyword>
<keyword evidence="1" id="KW-0472">Membrane</keyword>
<keyword evidence="1" id="KW-1133">Transmembrane helix</keyword>
<feature type="transmembrane region" description="Helical" evidence="1">
    <location>
        <begin position="7"/>
        <end position="27"/>
    </location>
</feature>